<gene>
    <name evidence="1" type="ORF">TorRG33x02_186880</name>
</gene>
<evidence type="ECO:0000313" key="1">
    <source>
        <dbReference type="EMBL" id="PON85539.1"/>
    </source>
</evidence>
<proteinExistence type="predicted"/>
<dbReference type="AlphaFoldDB" id="A0A2P5EJ18"/>
<accession>A0A2P5EJ18</accession>
<dbReference type="EMBL" id="JXTC01000146">
    <property type="protein sequence ID" value="PON85539.1"/>
    <property type="molecule type" value="Genomic_DNA"/>
</dbReference>
<dbReference type="OrthoDB" id="10562145at2759"/>
<keyword evidence="2" id="KW-1185">Reference proteome</keyword>
<name>A0A2P5EJ18_TREOI</name>
<reference evidence="2" key="1">
    <citation type="submission" date="2016-06" db="EMBL/GenBank/DDBJ databases">
        <title>Parallel loss of symbiosis genes in relatives of nitrogen-fixing non-legume Parasponia.</title>
        <authorList>
            <person name="Van Velzen R."/>
            <person name="Holmer R."/>
            <person name="Bu F."/>
            <person name="Rutten L."/>
            <person name="Van Zeijl A."/>
            <person name="Liu W."/>
            <person name="Santuari L."/>
            <person name="Cao Q."/>
            <person name="Sharma T."/>
            <person name="Shen D."/>
            <person name="Roswanjaya Y."/>
            <person name="Wardhani T."/>
            <person name="Kalhor M.S."/>
            <person name="Jansen J."/>
            <person name="Van den Hoogen J."/>
            <person name="Gungor B."/>
            <person name="Hartog M."/>
            <person name="Hontelez J."/>
            <person name="Verver J."/>
            <person name="Yang W.-C."/>
            <person name="Schijlen E."/>
            <person name="Repin R."/>
            <person name="Schilthuizen M."/>
            <person name="Schranz E."/>
            <person name="Heidstra R."/>
            <person name="Miyata K."/>
            <person name="Fedorova E."/>
            <person name="Kohlen W."/>
            <person name="Bisseling T."/>
            <person name="Smit S."/>
            <person name="Geurts R."/>
        </authorList>
    </citation>
    <scope>NUCLEOTIDE SEQUENCE [LARGE SCALE GENOMIC DNA]</scope>
    <source>
        <strain evidence="2">cv. RG33-2</strain>
    </source>
</reference>
<sequence>MFSKCQVQKNCILKLGLRKYLQDYLFPKLQKFEFYKSKFISLQNSESIFIYMCYILMLQKGGKKRFRNTIQLGTRSQIRHYNSKHLLQVFEPEPAVLSLVFTTE</sequence>
<dbReference type="InParanoid" id="A0A2P5EJ18"/>
<protein>
    <submittedName>
        <fullName evidence="1">Uncharacterized protein</fullName>
    </submittedName>
</protein>
<comment type="caution">
    <text evidence="1">The sequence shown here is derived from an EMBL/GenBank/DDBJ whole genome shotgun (WGS) entry which is preliminary data.</text>
</comment>
<evidence type="ECO:0000313" key="2">
    <source>
        <dbReference type="Proteomes" id="UP000237000"/>
    </source>
</evidence>
<organism evidence="1 2">
    <name type="scientific">Trema orientale</name>
    <name type="common">Charcoal tree</name>
    <name type="synonym">Celtis orientalis</name>
    <dbReference type="NCBI Taxonomy" id="63057"/>
    <lineage>
        <taxon>Eukaryota</taxon>
        <taxon>Viridiplantae</taxon>
        <taxon>Streptophyta</taxon>
        <taxon>Embryophyta</taxon>
        <taxon>Tracheophyta</taxon>
        <taxon>Spermatophyta</taxon>
        <taxon>Magnoliopsida</taxon>
        <taxon>eudicotyledons</taxon>
        <taxon>Gunneridae</taxon>
        <taxon>Pentapetalae</taxon>
        <taxon>rosids</taxon>
        <taxon>fabids</taxon>
        <taxon>Rosales</taxon>
        <taxon>Cannabaceae</taxon>
        <taxon>Trema</taxon>
    </lineage>
</organism>
<dbReference type="Proteomes" id="UP000237000">
    <property type="component" value="Unassembled WGS sequence"/>
</dbReference>